<feature type="chain" id="PRO_5047340829" evidence="2">
    <location>
        <begin position="22"/>
        <end position="118"/>
    </location>
</feature>
<organism evidence="3 4">
    <name type="scientific">Luteimonas salinilitoris</name>
    <dbReference type="NCBI Taxonomy" id="3237697"/>
    <lineage>
        <taxon>Bacteria</taxon>
        <taxon>Pseudomonadati</taxon>
        <taxon>Pseudomonadota</taxon>
        <taxon>Gammaproteobacteria</taxon>
        <taxon>Lysobacterales</taxon>
        <taxon>Lysobacteraceae</taxon>
        <taxon>Luteimonas</taxon>
    </lineage>
</organism>
<reference evidence="3 4" key="1">
    <citation type="submission" date="2024-07" db="EMBL/GenBank/DDBJ databases">
        <title>Luteimonas salilacus sp. nov., isolated from the shore soil of Salt Lake in Tibet of China.</title>
        <authorList>
            <person name="Zhang X."/>
            <person name="Li A."/>
        </authorList>
    </citation>
    <scope>NUCLEOTIDE SEQUENCE [LARGE SCALE GENOMIC DNA]</scope>
    <source>
        <strain evidence="3 4">B3-2-R+30</strain>
    </source>
</reference>
<dbReference type="Pfam" id="PF11720">
    <property type="entry name" value="Inhibitor_I78"/>
    <property type="match status" value="1"/>
</dbReference>
<sequence>MSRSVASLLLVVLSVSLAACAPTSTGAPDDTAAETPPAAAEPAPGAPEAADQACNADAVQSLVGQQADDSLVEQARTDAGAEIARVLKPGQAVTMEYRADRLNIDVDESGTITALRCG</sequence>
<comment type="caution">
    <text evidence="3">The sequence shown here is derived from an EMBL/GenBank/DDBJ whole genome shotgun (WGS) entry which is preliminary data.</text>
</comment>
<evidence type="ECO:0000313" key="4">
    <source>
        <dbReference type="Proteomes" id="UP001566331"/>
    </source>
</evidence>
<feature type="signal peptide" evidence="2">
    <location>
        <begin position="1"/>
        <end position="21"/>
    </location>
</feature>
<dbReference type="InterPro" id="IPR021719">
    <property type="entry name" value="Prot_inh_I78"/>
</dbReference>
<evidence type="ECO:0000256" key="1">
    <source>
        <dbReference type="SAM" id="MobiDB-lite"/>
    </source>
</evidence>
<gene>
    <name evidence="3" type="ORF">AB6713_11680</name>
</gene>
<accession>A0ABV4HR93</accession>
<dbReference type="EMBL" id="JBFWIC010000014">
    <property type="protein sequence ID" value="MEZ0475272.1"/>
    <property type="molecule type" value="Genomic_DNA"/>
</dbReference>
<dbReference type="Proteomes" id="UP001566331">
    <property type="component" value="Unassembled WGS sequence"/>
</dbReference>
<evidence type="ECO:0000256" key="2">
    <source>
        <dbReference type="SAM" id="SignalP"/>
    </source>
</evidence>
<evidence type="ECO:0000313" key="3">
    <source>
        <dbReference type="EMBL" id="MEZ0475272.1"/>
    </source>
</evidence>
<keyword evidence="4" id="KW-1185">Reference proteome</keyword>
<feature type="compositionally biased region" description="Low complexity" evidence="1">
    <location>
        <begin position="23"/>
        <end position="51"/>
    </location>
</feature>
<protein>
    <submittedName>
        <fullName evidence="3">I78 family peptidase inhibitor</fullName>
    </submittedName>
</protein>
<dbReference type="RefSeq" id="WP_370564710.1">
    <property type="nucleotide sequence ID" value="NZ_JBFWIB010000009.1"/>
</dbReference>
<feature type="region of interest" description="Disordered" evidence="1">
    <location>
        <begin position="23"/>
        <end position="53"/>
    </location>
</feature>
<dbReference type="PANTHER" id="PTHR39600:SF1">
    <property type="entry name" value="PEPTIDASE INHIBITOR I78 FAMILY PROTEIN"/>
    <property type="match status" value="1"/>
</dbReference>
<dbReference type="Gene3D" id="3.30.10.10">
    <property type="entry name" value="Trypsin Inhibitor V, subunit A"/>
    <property type="match status" value="1"/>
</dbReference>
<dbReference type="PROSITE" id="PS51257">
    <property type="entry name" value="PROKAR_LIPOPROTEIN"/>
    <property type="match status" value="1"/>
</dbReference>
<proteinExistence type="predicted"/>
<dbReference type="PANTHER" id="PTHR39600">
    <property type="entry name" value="PEPTIDASE INHIBITOR I78 FAMILY PROTEIN"/>
    <property type="match status" value="1"/>
</dbReference>
<keyword evidence="2" id="KW-0732">Signal</keyword>
<name>A0ABV4HR93_9GAMM</name>